<dbReference type="InterPro" id="IPR047057">
    <property type="entry name" value="MerR_fam"/>
</dbReference>
<dbReference type="OrthoDB" id="9773308at2"/>
<dbReference type="RefSeq" id="WP_052729524.1">
    <property type="nucleotide sequence ID" value="NZ_CGIH01000004.1"/>
</dbReference>
<dbReference type="STRING" id="690567.1064"/>
<keyword evidence="3" id="KW-0238">DNA-binding</keyword>
<evidence type="ECO:0000256" key="4">
    <source>
        <dbReference type="ARBA" id="ARBA00023163"/>
    </source>
</evidence>
<evidence type="ECO:0000256" key="2">
    <source>
        <dbReference type="ARBA" id="ARBA00023015"/>
    </source>
</evidence>
<evidence type="ECO:0000256" key="3">
    <source>
        <dbReference type="ARBA" id="ARBA00023125"/>
    </source>
</evidence>
<dbReference type="SUPFAM" id="SSF46955">
    <property type="entry name" value="Putative DNA-binding domain"/>
    <property type="match status" value="1"/>
</dbReference>
<gene>
    <name evidence="7" type="ORF">1064</name>
    <name evidence="6" type="ORF">327</name>
</gene>
<dbReference type="Gene3D" id="1.10.1660.10">
    <property type="match status" value="1"/>
</dbReference>
<dbReference type="Proteomes" id="UP000045545">
    <property type="component" value="Unassembled WGS sequence"/>
</dbReference>
<keyword evidence="8" id="KW-1185">Reference proteome</keyword>
<dbReference type="InterPro" id="IPR009061">
    <property type="entry name" value="DNA-bd_dom_put_sf"/>
</dbReference>
<organism evidence="6 8">
    <name type="scientific">Syntrophomonas zehnderi OL-4</name>
    <dbReference type="NCBI Taxonomy" id="690567"/>
    <lineage>
        <taxon>Bacteria</taxon>
        <taxon>Bacillati</taxon>
        <taxon>Bacillota</taxon>
        <taxon>Clostridia</taxon>
        <taxon>Eubacteriales</taxon>
        <taxon>Syntrophomonadaceae</taxon>
        <taxon>Syntrophomonas</taxon>
    </lineage>
</organism>
<protein>
    <submittedName>
        <fullName evidence="6">MerR-type HTH domain</fullName>
    </submittedName>
</protein>
<feature type="domain" description="HTH merR-type" evidence="5">
    <location>
        <begin position="6"/>
        <end position="76"/>
    </location>
</feature>
<dbReference type="EMBL" id="CGIH01000004">
    <property type="protein sequence ID" value="CFX05527.1"/>
    <property type="molecule type" value="Genomic_DNA"/>
</dbReference>
<dbReference type="Pfam" id="PF13411">
    <property type="entry name" value="MerR_1"/>
    <property type="match status" value="1"/>
</dbReference>
<dbReference type="PANTHER" id="PTHR30204:SF69">
    <property type="entry name" value="MERR-FAMILY TRANSCRIPTIONAL REGULATOR"/>
    <property type="match status" value="1"/>
</dbReference>
<reference evidence="6 8" key="1">
    <citation type="submission" date="2015-03" db="EMBL/GenBank/DDBJ databases">
        <authorList>
            <person name="Strepis Nikolaos"/>
        </authorList>
    </citation>
    <scope>NUCLEOTIDE SEQUENCE [LARGE SCALE GENOMIC DNA]</scope>
    <source>
        <strain evidence="6 8">OL-4</strain>
    </source>
</reference>
<dbReference type="GO" id="GO:0003677">
    <property type="term" value="F:DNA binding"/>
    <property type="evidence" value="ECO:0007669"/>
    <property type="project" value="UniProtKB-KW"/>
</dbReference>
<dbReference type="EMBL" id="CGIH01000018">
    <property type="protein sequence ID" value="CFX34596.1"/>
    <property type="molecule type" value="Genomic_DNA"/>
</dbReference>
<evidence type="ECO:0000313" key="7">
    <source>
        <dbReference type="EMBL" id="CFX34596.1"/>
    </source>
</evidence>
<keyword evidence="4" id="KW-0804">Transcription</keyword>
<keyword evidence="2" id="KW-0805">Transcription regulation</keyword>
<evidence type="ECO:0000313" key="6">
    <source>
        <dbReference type="EMBL" id="CFX05527.1"/>
    </source>
</evidence>
<name>A0A0E4GC64_9FIRM</name>
<dbReference type="SMART" id="SM00422">
    <property type="entry name" value="HTH_MERR"/>
    <property type="match status" value="1"/>
</dbReference>
<proteinExistence type="predicted"/>
<dbReference type="PROSITE" id="PS50937">
    <property type="entry name" value="HTH_MERR_2"/>
    <property type="match status" value="1"/>
</dbReference>
<keyword evidence="1" id="KW-0678">Repressor</keyword>
<evidence type="ECO:0000313" key="8">
    <source>
        <dbReference type="Proteomes" id="UP000045545"/>
    </source>
</evidence>
<dbReference type="AlphaFoldDB" id="A0A0E4GC64"/>
<dbReference type="InterPro" id="IPR000551">
    <property type="entry name" value="MerR-type_HTH_dom"/>
</dbReference>
<sequence length="266" mass="30959">MRKGIYLSIGEVSKLTGTHIKSLRYYDKIGVLKPAYIDPDTRYRYYDFSQLKLVDIIQFCVELGIPLRKLNELMEKDGLIHLTQLLEVSKEMAETKIRTIQDGLNFIDDLQLEIQQNDQISPYDPPNRIDFPDIYYMLEPITESTDEKEFYLKLRGLYAAVAKQGYKSGYKFGLLYRFRTNAVERYQFIDILPTTKNGAKDIIKIPAGPYIVRHIQESRIEKAKELFAEIFKTGQDVIVVETELVTGLYNAERPLYELRCSVPDLF</sequence>
<accession>A0A0E4GC64</accession>
<dbReference type="GO" id="GO:0003700">
    <property type="term" value="F:DNA-binding transcription factor activity"/>
    <property type="evidence" value="ECO:0007669"/>
    <property type="project" value="InterPro"/>
</dbReference>
<evidence type="ECO:0000256" key="1">
    <source>
        <dbReference type="ARBA" id="ARBA00022491"/>
    </source>
</evidence>
<dbReference type="PANTHER" id="PTHR30204">
    <property type="entry name" value="REDOX-CYCLING DRUG-SENSING TRANSCRIPTIONAL ACTIVATOR SOXR"/>
    <property type="match status" value="1"/>
</dbReference>
<evidence type="ECO:0000259" key="5">
    <source>
        <dbReference type="PROSITE" id="PS50937"/>
    </source>
</evidence>